<feature type="transmembrane region" description="Helical" evidence="1">
    <location>
        <begin position="28"/>
        <end position="47"/>
    </location>
</feature>
<accession>A0A7T7CEQ7</accession>
<evidence type="ECO:0000313" key="3">
    <source>
        <dbReference type="Proteomes" id="UP000595349"/>
    </source>
</evidence>
<reference evidence="2 3" key="1">
    <citation type="submission" date="2020-06" db="EMBL/GenBank/DDBJ databases">
        <title>Genomic analysis of Salicibibacter sp. NKC21-4.</title>
        <authorList>
            <person name="Oh Y.J."/>
        </authorList>
    </citation>
    <scope>NUCLEOTIDE SEQUENCE [LARGE SCALE GENOMIC DNA]</scope>
    <source>
        <strain evidence="2 3">NKC21-4</strain>
    </source>
</reference>
<feature type="transmembrane region" description="Helical" evidence="1">
    <location>
        <begin position="59"/>
        <end position="80"/>
    </location>
</feature>
<dbReference type="NCBIfam" id="NF006750">
    <property type="entry name" value="PRK09272.1-3"/>
    <property type="match status" value="1"/>
</dbReference>
<gene>
    <name evidence="2" type="ORF">HUG20_04975</name>
</gene>
<sequence>MFTVLKITISALVIGVITEIARRYPTVGGVIAALPLVSLLSMVWLSFQGTNPADISKFAMGVLWGFPATAVMVFIIAFMLKHTFPLSIAILVGVGGWFLCLKIQETVFG</sequence>
<dbReference type="KEGG" id="scib:HUG20_04975"/>
<keyword evidence="1" id="KW-0812">Transmembrane</keyword>
<feature type="transmembrane region" description="Helical" evidence="1">
    <location>
        <begin position="86"/>
        <end position="103"/>
    </location>
</feature>
<dbReference type="EMBL" id="CP054706">
    <property type="protein sequence ID" value="QQK79307.1"/>
    <property type="molecule type" value="Genomic_DNA"/>
</dbReference>
<protein>
    <submittedName>
        <fullName evidence="2">DUF3147 family protein</fullName>
    </submittedName>
</protein>
<dbReference type="Proteomes" id="UP000595349">
    <property type="component" value="Chromosome"/>
</dbReference>
<evidence type="ECO:0000313" key="2">
    <source>
        <dbReference type="EMBL" id="QQK79307.1"/>
    </source>
</evidence>
<name>A0A7T7CEQ7_9BACI</name>
<proteinExistence type="predicted"/>
<dbReference type="AlphaFoldDB" id="A0A7T7CEQ7"/>
<keyword evidence="3" id="KW-1185">Reference proteome</keyword>
<keyword evidence="1" id="KW-1133">Transmembrane helix</keyword>
<organism evidence="2 3">
    <name type="scientific">Salicibibacter cibi</name>
    <dbReference type="NCBI Taxonomy" id="2743001"/>
    <lineage>
        <taxon>Bacteria</taxon>
        <taxon>Bacillati</taxon>
        <taxon>Bacillota</taxon>
        <taxon>Bacilli</taxon>
        <taxon>Bacillales</taxon>
        <taxon>Bacillaceae</taxon>
        <taxon>Salicibibacter</taxon>
    </lineage>
</organism>
<dbReference type="RefSeq" id="WP_200088727.1">
    <property type="nucleotide sequence ID" value="NZ_CP054706.1"/>
</dbReference>
<evidence type="ECO:0000256" key="1">
    <source>
        <dbReference type="SAM" id="Phobius"/>
    </source>
</evidence>
<keyword evidence="1" id="KW-0472">Membrane</keyword>